<dbReference type="InterPro" id="IPR052022">
    <property type="entry name" value="26kDa_periplasmic_antigen"/>
</dbReference>
<feature type="signal peptide" evidence="1">
    <location>
        <begin position="1"/>
        <end position="24"/>
    </location>
</feature>
<protein>
    <submittedName>
        <fullName evidence="2">26 kDa periplasmic immunogenic protein</fullName>
    </submittedName>
</protein>
<dbReference type="Pfam" id="PF04402">
    <property type="entry name" value="SIMPL"/>
    <property type="match status" value="1"/>
</dbReference>
<dbReference type="Proteomes" id="UP000216052">
    <property type="component" value="Chromosome"/>
</dbReference>
<organism evidence="2 3">
    <name type="scientific">Sporomusa acidovorans (strain ATCC 49682 / DSM 3132 / Mol)</name>
    <dbReference type="NCBI Taxonomy" id="1123286"/>
    <lineage>
        <taxon>Bacteria</taxon>
        <taxon>Bacillati</taxon>
        <taxon>Bacillota</taxon>
        <taxon>Negativicutes</taxon>
        <taxon>Selenomonadales</taxon>
        <taxon>Sporomusaceae</taxon>
        <taxon>Sporomusa</taxon>
    </lineage>
</organism>
<evidence type="ECO:0000313" key="2">
    <source>
        <dbReference type="EMBL" id="XFO71556.1"/>
    </source>
</evidence>
<dbReference type="PANTHER" id="PTHR34387">
    <property type="entry name" value="SLR1258 PROTEIN"/>
    <property type="match status" value="1"/>
</dbReference>
<keyword evidence="3" id="KW-1185">Reference proteome</keyword>
<gene>
    <name evidence="2" type="ORF">SPACI_015860</name>
</gene>
<dbReference type="RefSeq" id="WP_169716677.1">
    <property type="nucleotide sequence ID" value="NZ_CP155571.1"/>
</dbReference>
<evidence type="ECO:0000313" key="3">
    <source>
        <dbReference type="Proteomes" id="UP000216052"/>
    </source>
</evidence>
<feature type="chain" id="PRO_5046489243" evidence="1">
    <location>
        <begin position="25"/>
        <end position="240"/>
    </location>
</feature>
<proteinExistence type="predicted"/>
<dbReference type="PANTHER" id="PTHR34387:SF2">
    <property type="entry name" value="SLR1258 PROTEIN"/>
    <property type="match status" value="1"/>
</dbReference>
<dbReference type="InterPro" id="IPR007497">
    <property type="entry name" value="SIMPL/DUF541"/>
</dbReference>
<reference evidence="2" key="1">
    <citation type="submission" date="2024-05" db="EMBL/GenBank/DDBJ databases">
        <title>Isolation and characterization of Sporomusa carbonis sp. nov., a carboxydotrophic hydrogenogen in the genus of Sporomusa isolated from a charcoal burning pile.</title>
        <authorList>
            <person name="Boeer T."/>
            <person name="Rosenbaum F."/>
            <person name="Eysell L."/>
            <person name="Mueller V."/>
            <person name="Daniel R."/>
            <person name="Poehlein A."/>
        </authorList>
    </citation>
    <scope>NUCLEOTIDE SEQUENCE [LARGE SCALE GENOMIC DNA]</scope>
    <source>
        <strain evidence="2">DSM 3132</strain>
    </source>
</reference>
<sequence length="240" mass="25430">MSKSIKILCMALLLAAVVFPAALASEKNPNATEVQVSGSHQEEMAPDIAYVNLGTVSEAETVAAAQAKNAEAATRVQQQLEGMGIKAEYIKTANYTVTPMYKNEDNGWRTQTIKGYQITNSITVTTSPDKAGEVIDTALTAGANQVNSIRFGKKDEDGVRNAALAQAVRDALSKAEAIATSLNKQVVRVKTVNENGINLHSPEVSARLYNKSLGDGAPMTPISAGLVQLSANVQVVVELE</sequence>
<keyword evidence="1" id="KW-0732">Signal</keyword>
<accession>A0ABZ3J088</accession>
<name>A0ABZ3J088_SPOA4</name>
<dbReference type="EMBL" id="CP155571">
    <property type="protein sequence ID" value="XFO71556.1"/>
    <property type="molecule type" value="Genomic_DNA"/>
</dbReference>
<dbReference type="Gene3D" id="3.30.110.170">
    <property type="entry name" value="Protein of unknown function (DUF541), domain 1"/>
    <property type="match status" value="1"/>
</dbReference>
<dbReference type="Gene3D" id="3.30.70.2970">
    <property type="entry name" value="Protein of unknown function (DUF541), domain 2"/>
    <property type="match status" value="1"/>
</dbReference>
<evidence type="ECO:0000256" key="1">
    <source>
        <dbReference type="SAM" id="SignalP"/>
    </source>
</evidence>